<accession>A0AAV7D0N8</accession>
<evidence type="ECO:0000313" key="1">
    <source>
        <dbReference type="EMBL" id="KAG8590733.1"/>
    </source>
</evidence>
<comment type="caution">
    <text evidence="1">The sequence shown here is derived from an EMBL/GenBank/DDBJ whole genome shotgun (WGS) entry which is preliminary data.</text>
</comment>
<protein>
    <submittedName>
        <fullName evidence="1">Uncharacterized protein</fullName>
    </submittedName>
</protein>
<dbReference type="EMBL" id="WNYA01000002">
    <property type="protein sequence ID" value="KAG8590733.1"/>
    <property type="molecule type" value="Genomic_DNA"/>
</dbReference>
<proteinExistence type="predicted"/>
<gene>
    <name evidence="1" type="ORF">GDO81_006872</name>
</gene>
<evidence type="ECO:0000313" key="2">
    <source>
        <dbReference type="Proteomes" id="UP000824782"/>
    </source>
</evidence>
<dbReference type="Proteomes" id="UP000824782">
    <property type="component" value="Unassembled WGS sequence"/>
</dbReference>
<keyword evidence="2" id="KW-1185">Reference proteome</keyword>
<reference evidence="1" key="1">
    <citation type="thesis" date="2020" institute="ProQuest LLC" country="789 East Eisenhower Parkway, Ann Arbor, MI, USA">
        <title>Comparative Genomics and Chromosome Evolution.</title>
        <authorList>
            <person name="Mudd A.B."/>
        </authorList>
    </citation>
    <scope>NUCLEOTIDE SEQUENCE</scope>
    <source>
        <strain evidence="1">237g6f4</strain>
        <tissue evidence="1">Blood</tissue>
    </source>
</reference>
<organism evidence="1 2">
    <name type="scientific">Engystomops pustulosus</name>
    <name type="common">Tungara frog</name>
    <name type="synonym">Physalaemus pustulosus</name>
    <dbReference type="NCBI Taxonomy" id="76066"/>
    <lineage>
        <taxon>Eukaryota</taxon>
        <taxon>Metazoa</taxon>
        <taxon>Chordata</taxon>
        <taxon>Craniata</taxon>
        <taxon>Vertebrata</taxon>
        <taxon>Euteleostomi</taxon>
        <taxon>Amphibia</taxon>
        <taxon>Batrachia</taxon>
        <taxon>Anura</taxon>
        <taxon>Neobatrachia</taxon>
        <taxon>Hyloidea</taxon>
        <taxon>Leptodactylidae</taxon>
        <taxon>Leiuperinae</taxon>
        <taxon>Engystomops</taxon>
    </lineage>
</organism>
<sequence length="69" mass="8339">MKFIKDKIFGRQMRGRIQIVQPQCRFSTSVLRWIAPEYVTYSRFSIRTQRRLLYAELSEDDLDRCRAPP</sequence>
<name>A0AAV7D0N8_ENGPU</name>
<dbReference type="AlphaFoldDB" id="A0AAV7D0N8"/>